<accession>A0A0A9D319</accession>
<dbReference type="Pfam" id="PF01553">
    <property type="entry name" value="Acyltransferase"/>
    <property type="match status" value="1"/>
</dbReference>
<protein>
    <submittedName>
        <fullName evidence="12">Umc2266</fullName>
    </submittedName>
</protein>
<keyword evidence="4 10" id="KW-0812">Transmembrane</keyword>
<comment type="similarity">
    <text evidence="2">Belongs to the GPAT/DAPAT family.</text>
</comment>
<keyword evidence="3" id="KW-0808">Transferase</keyword>
<evidence type="ECO:0000256" key="1">
    <source>
        <dbReference type="ARBA" id="ARBA00004141"/>
    </source>
</evidence>
<dbReference type="GO" id="GO:0090447">
    <property type="term" value="F:glycerol-3-phosphate 2-O-acyltransferase activity"/>
    <property type="evidence" value="ECO:0007669"/>
    <property type="project" value="TreeGrafter"/>
</dbReference>
<dbReference type="GO" id="GO:0008654">
    <property type="term" value="P:phospholipid biosynthetic process"/>
    <property type="evidence" value="ECO:0007669"/>
    <property type="project" value="UniProtKB-KW"/>
</dbReference>
<dbReference type="Gene3D" id="3.40.50.1000">
    <property type="entry name" value="HAD superfamily/HAD-like"/>
    <property type="match status" value="1"/>
</dbReference>
<evidence type="ECO:0000259" key="11">
    <source>
        <dbReference type="SMART" id="SM00563"/>
    </source>
</evidence>
<dbReference type="FunFam" id="3.40.50.1000:FF:000134">
    <property type="entry name" value="Glycerol-3-phosphate 2-O-acyltransferase 6"/>
    <property type="match status" value="1"/>
</dbReference>
<sequence>MSDIEAVARSVLPRFYAGDVHPEGWRVFGSFGRRYIVTASPRVMVEPFAREFLGADVVIGTELEVSDSGRATGFVAETGVLVDEHKRQAVLREFGDALPDVGMGDRESDFDFMSICKEAYIVTPKKYRAVPKDQLQSRVILHDGRLVRRPTAINTLLTFLWMPLGFALALLRVYLNLLLPERVVFYTYKLMGVKMVVRGHPPPLPKKGRPGVLFVCNHRTVLDPVEVAVALGRKVSCVTYSVSRLSELISPIRAVALSRERDRDAASVRRLLEEGDLVICPEGTNCREPFLLRFSELFAELTDRIVPVAIDTKESMFHGSTVRGHKVMDPYFFFMNPWPTYQVTFLNQLPRELTCGGGRSPVEVANYVQKVLAAQLGFECTSITRKDKYGLLAGTACH</sequence>
<dbReference type="SUPFAM" id="SSF69593">
    <property type="entry name" value="Glycerol-3-phosphate (1)-acyltransferase"/>
    <property type="match status" value="1"/>
</dbReference>
<evidence type="ECO:0000256" key="6">
    <source>
        <dbReference type="ARBA" id="ARBA00023098"/>
    </source>
</evidence>
<evidence type="ECO:0000256" key="7">
    <source>
        <dbReference type="ARBA" id="ARBA00023136"/>
    </source>
</evidence>
<dbReference type="GO" id="GO:0010143">
    <property type="term" value="P:cutin biosynthetic process"/>
    <property type="evidence" value="ECO:0007669"/>
    <property type="project" value="TreeGrafter"/>
</dbReference>
<evidence type="ECO:0000256" key="4">
    <source>
        <dbReference type="ARBA" id="ARBA00022692"/>
    </source>
</evidence>
<name>A0A0A9D319_ARUDO</name>
<dbReference type="GO" id="GO:0016020">
    <property type="term" value="C:membrane"/>
    <property type="evidence" value="ECO:0007669"/>
    <property type="project" value="UniProtKB-SubCell"/>
</dbReference>
<dbReference type="CDD" id="cd06551">
    <property type="entry name" value="LPLAT"/>
    <property type="match status" value="1"/>
</dbReference>
<evidence type="ECO:0000256" key="9">
    <source>
        <dbReference type="ARBA" id="ARBA00023264"/>
    </source>
</evidence>
<evidence type="ECO:0000256" key="5">
    <source>
        <dbReference type="ARBA" id="ARBA00022989"/>
    </source>
</evidence>
<dbReference type="Pfam" id="PF23270">
    <property type="entry name" value="HAD_RAM2_N"/>
    <property type="match status" value="1"/>
</dbReference>
<dbReference type="PANTHER" id="PTHR15486:SF45">
    <property type="entry name" value="OS05G0448300 PROTEIN"/>
    <property type="match status" value="1"/>
</dbReference>
<evidence type="ECO:0000256" key="10">
    <source>
        <dbReference type="SAM" id="Phobius"/>
    </source>
</evidence>
<proteinExistence type="inferred from homology"/>
<keyword evidence="9" id="KW-1208">Phospholipid metabolism</keyword>
<dbReference type="InterPro" id="IPR002123">
    <property type="entry name" value="Plipid/glycerol_acylTrfase"/>
</dbReference>
<dbReference type="PANTHER" id="PTHR15486">
    <property type="entry name" value="ANCIENT UBIQUITOUS PROTEIN"/>
    <property type="match status" value="1"/>
</dbReference>
<keyword evidence="7 10" id="KW-0472">Membrane</keyword>
<feature type="domain" description="Phospholipid/glycerol acyltransferase" evidence="11">
    <location>
        <begin position="212"/>
        <end position="313"/>
    </location>
</feature>
<comment type="subcellular location">
    <subcellularLocation>
        <location evidence="1">Membrane</location>
        <topology evidence="1">Multi-pass membrane protein</topology>
    </subcellularLocation>
</comment>
<evidence type="ECO:0000313" key="12">
    <source>
        <dbReference type="EMBL" id="JAD78102.1"/>
    </source>
</evidence>
<keyword evidence="6" id="KW-0443">Lipid metabolism</keyword>
<keyword evidence="8" id="KW-0594">Phospholipid biosynthesis</keyword>
<evidence type="ECO:0000256" key="2">
    <source>
        <dbReference type="ARBA" id="ARBA00007937"/>
    </source>
</evidence>
<organism evidence="12">
    <name type="scientific">Arundo donax</name>
    <name type="common">Giant reed</name>
    <name type="synonym">Donax arundinaceus</name>
    <dbReference type="NCBI Taxonomy" id="35708"/>
    <lineage>
        <taxon>Eukaryota</taxon>
        <taxon>Viridiplantae</taxon>
        <taxon>Streptophyta</taxon>
        <taxon>Embryophyta</taxon>
        <taxon>Tracheophyta</taxon>
        <taxon>Spermatophyta</taxon>
        <taxon>Magnoliopsida</taxon>
        <taxon>Liliopsida</taxon>
        <taxon>Poales</taxon>
        <taxon>Poaceae</taxon>
        <taxon>PACMAD clade</taxon>
        <taxon>Arundinoideae</taxon>
        <taxon>Arundineae</taxon>
        <taxon>Arundo</taxon>
    </lineage>
</organism>
<evidence type="ECO:0000256" key="8">
    <source>
        <dbReference type="ARBA" id="ARBA00023209"/>
    </source>
</evidence>
<dbReference type="InterPro" id="IPR056462">
    <property type="entry name" value="HAD_RAM2/GPAT1-8"/>
</dbReference>
<reference evidence="12" key="2">
    <citation type="journal article" date="2015" name="Data Brief">
        <title>Shoot transcriptome of the giant reed, Arundo donax.</title>
        <authorList>
            <person name="Barrero R.A."/>
            <person name="Guerrero F.D."/>
            <person name="Moolhuijzen P."/>
            <person name="Goolsby J.A."/>
            <person name="Tidwell J."/>
            <person name="Bellgard S.E."/>
            <person name="Bellgard M.I."/>
        </authorList>
    </citation>
    <scope>NUCLEOTIDE SEQUENCE</scope>
    <source>
        <tissue evidence="12">Shoot tissue taken approximately 20 cm above the soil surface</tissue>
    </source>
</reference>
<feature type="transmembrane region" description="Helical" evidence="10">
    <location>
        <begin position="155"/>
        <end position="175"/>
    </location>
</feature>
<evidence type="ECO:0000256" key="3">
    <source>
        <dbReference type="ARBA" id="ARBA00022679"/>
    </source>
</evidence>
<dbReference type="SMART" id="SM00563">
    <property type="entry name" value="PlsC"/>
    <property type="match status" value="1"/>
</dbReference>
<dbReference type="GO" id="GO:0016791">
    <property type="term" value="F:phosphatase activity"/>
    <property type="evidence" value="ECO:0007669"/>
    <property type="project" value="TreeGrafter"/>
</dbReference>
<dbReference type="AlphaFoldDB" id="A0A0A9D319"/>
<dbReference type="InterPro" id="IPR023214">
    <property type="entry name" value="HAD_sf"/>
</dbReference>
<keyword evidence="5 10" id="KW-1133">Transmembrane helix</keyword>
<keyword evidence="8" id="KW-0444">Lipid biosynthesis</keyword>
<reference evidence="12" key="1">
    <citation type="submission" date="2014-09" db="EMBL/GenBank/DDBJ databases">
        <authorList>
            <person name="Magalhaes I.L.F."/>
            <person name="Oliveira U."/>
            <person name="Santos F.R."/>
            <person name="Vidigal T.H.D.A."/>
            <person name="Brescovit A.D."/>
            <person name="Santos A.J."/>
        </authorList>
    </citation>
    <scope>NUCLEOTIDE SEQUENCE</scope>
    <source>
        <tissue evidence="12">Shoot tissue taken approximately 20 cm above the soil surface</tissue>
    </source>
</reference>
<dbReference type="EMBL" id="GBRH01219793">
    <property type="protein sequence ID" value="JAD78102.1"/>
    <property type="molecule type" value="Transcribed_RNA"/>
</dbReference>